<dbReference type="PROSITE" id="PS00217">
    <property type="entry name" value="SUGAR_TRANSPORT_2"/>
    <property type="match status" value="1"/>
</dbReference>
<feature type="transmembrane region" description="Helical" evidence="6">
    <location>
        <begin position="497"/>
        <end position="516"/>
    </location>
</feature>
<feature type="transmembrane region" description="Helical" evidence="6">
    <location>
        <begin position="362"/>
        <end position="384"/>
    </location>
</feature>
<feature type="transmembrane region" description="Helical" evidence="6">
    <location>
        <begin position="149"/>
        <end position="169"/>
    </location>
</feature>
<gene>
    <name evidence="8" type="ORF">ACHAWO_005124</name>
</gene>
<dbReference type="InterPro" id="IPR011701">
    <property type="entry name" value="MFS"/>
</dbReference>
<feature type="domain" description="Major facilitator superfamily (MFS) profile" evidence="7">
    <location>
        <begin position="48"/>
        <end position="548"/>
    </location>
</feature>
<dbReference type="GO" id="GO:0016020">
    <property type="term" value="C:membrane"/>
    <property type="evidence" value="ECO:0007669"/>
    <property type="project" value="UniProtKB-SubCell"/>
</dbReference>
<dbReference type="SUPFAM" id="SSF103473">
    <property type="entry name" value="MFS general substrate transporter"/>
    <property type="match status" value="1"/>
</dbReference>
<evidence type="ECO:0000256" key="2">
    <source>
        <dbReference type="ARBA" id="ARBA00022448"/>
    </source>
</evidence>
<keyword evidence="2" id="KW-0813">Transport</keyword>
<comment type="caution">
    <text evidence="8">The sequence shown here is derived from an EMBL/GenBank/DDBJ whole genome shotgun (WGS) entry which is preliminary data.</text>
</comment>
<comment type="subcellular location">
    <subcellularLocation>
        <location evidence="1">Membrane</location>
        <topology evidence="1">Multi-pass membrane protein</topology>
    </subcellularLocation>
</comment>
<feature type="transmembrane region" description="Helical" evidence="6">
    <location>
        <begin position="426"/>
        <end position="445"/>
    </location>
</feature>
<evidence type="ECO:0000313" key="9">
    <source>
        <dbReference type="Proteomes" id="UP001530400"/>
    </source>
</evidence>
<feature type="transmembrane region" description="Helical" evidence="6">
    <location>
        <begin position="181"/>
        <end position="207"/>
    </location>
</feature>
<evidence type="ECO:0000256" key="1">
    <source>
        <dbReference type="ARBA" id="ARBA00004141"/>
    </source>
</evidence>
<feature type="transmembrane region" description="Helical" evidence="6">
    <location>
        <begin position="213"/>
        <end position="233"/>
    </location>
</feature>
<evidence type="ECO:0000256" key="5">
    <source>
        <dbReference type="ARBA" id="ARBA00023136"/>
    </source>
</evidence>
<feature type="transmembrane region" description="Helical" evidence="6">
    <location>
        <begin position="457"/>
        <end position="477"/>
    </location>
</feature>
<evidence type="ECO:0000256" key="3">
    <source>
        <dbReference type="ARBA" id="ARBA00022692"/>
    </source>
</evidence>
<protein>
    <recommendedName>
        <fullName evidence="7">Major facilitator superfamily (MFS) profile domain-containing protein</fullName>
    </recommendedName>
</protein>
<keyword evidence="9" id="KW-1185">Reference proteome</keyword>
<dbReference type="Pfam" id="PF07690">
    <property type="entry name" value="MFS_1"/>
    <property type="match status" value="1"/>
</dbReference>
<name>A0ABD3N4R7_9STRA</name>
<dbReference type="PROSITE" id="PS00216">
    <property type="entry name" value="SUGAR_TRANSPORT_1"/>
    <property type="match status" value="1"/>
</dbReference>
<accession>A0ABD3N4R7</accession>
<evidence type="ECO:0000256" key="6">
    <source>
        <dbReference type="SAM" id="Phobius"/>
    </source>
</evidence>
<dbReference type="Proteomes" id="UP001530400">
    <property type="component" value="Unassembled WGS sequence"/>
</dbReference>
<evidence type="ECO:0000259" key="7">
    <source>
        <dbReference type="PROSITE" id="PS50850"/>
    </source>
</evidence>
<feature type="transmembrane region" description="Helical" evidence="6">
    <location>
        <begin position="122"/>
        <end position="143"/>
    </location>
</feature>
<dbReference type="PANTHER" id="PTHR23511:SF34">
    <property type="entry name" value="SYNAPTIC VESICLE GLYCOPROTEIN 2"/>
    <property type="match status" value="1"/>
</dbReference>
<dbReference type="InterPro" id="IPR005829">
    <property type="entry name" value="Sugar_transporter_CS"/>
</dbReference>
<dbReference type="AlphaFoldDB" id="A0ABD3N4R7"/>
<dbReference type="PANTHER" id="PTHR23511">
    <property type="entry name" value="SYNAPTIC VESICLE GLYCOPROTEIN 2"/>
    <property type="match status" value="1"/>
</dbReference>
<feature type="transmembrane region" description="Helical" evidence="6">
    <location>
        <begin position="94"/>
        <end position="115"/>
    </location>
</feature>
<feature type="transmembrane region" description="Helical" evidence="6">
    <location>
        <begin position="45"/>
        <end position="70"/>
    </location>
</feature>
<evidence type="ECO:0000313" key="8">
    <source>
        <dbReference type="EMBL" id="KAL3771108.1"/>
    </source>
</evidence>
<dbReference type="Gene3D" id="1.20.1250.20">
    <property type="entry name" value="MFS general substrate transporter like domains"/>
    <property type="match status" value="1"/>
</dbReference>
<dbReference type="PROSITE" id="PS50850">
    <property type="entry name" value="MFS"/>
    <property type="match status" value="1"/>
</dbReference>
<evidence type="ECO:0000256" key="4">
    <source>
        <dbReference type="ARBA" id="ARBA00022989"/>
    </source>
</evidence>
<dbReference type="EMBL" id="JALLPJ020001294">
    <property type="protein sequence ID" value="KAL3771108.1"/>
    <property type="molecule type" value="Genomic_DNA"/>
</dbReference>
<keyword evidence="3 6" id="KW-0812">Transmembrane</keyword>
<feature type="transmembrane region" description="Helical" evidence="6">
    <location>
        <begin position="522"/>
        <end position="541"/>
    </location>
</feature>
<dbReference type="InterPro" id="IPR020846">
    <property type="entry name" value="MFS_dom"/>
</dbReference>
<reference evidence="8 9" key="1">
    <citation type="submission" date="2024-10" db="EMBL/GenBank/DDBJ databases">
        <title>Updated reference genomes for cyclostephanoid diatoms.</title>
        <authorList>
            <person name="Roberts W.R."/>
            <person name="Alverson A.J."/>
        </authorList>
    </citation>
    <scope>NUCLEOTIDE SEQUENCE [LARGE SCALE GENOMIC DNA]</scope>
    <source>
        <strain evidence="8 9">AJA010-31</strain>
    </source>
</reference>
<organism evidence="8 9">
    <name type="scientific">Cyclotella atomus</name>
    <dbReference type="NCBI Taxonomy" id="382360"/>
    <lineage>
        <taxon>Eukaryota</taxon>
        <taxon>Sar</taxon>
        <taxon>Stramenopiles</taxon>
        <taxon>Ochrophyta</taxon>
        <taxon>Bacillariophyta</taxon>
        <taxon>Coscinodiscophyceae</taxon>
        <taxon>Thalassiosirophycidae</taxon>
        <taxon>Stephanodiscales</taxon>
        <taxon>Stephanodiscaceae</taxon>
        <taxon>Cyclotella</taxon>
    </lineage>
</organism>
<dbReference type="InterPro" id="IPR036259">
    <property type="entry name" value="MFS_trans_sf"/>
</dbReference>
<feature type="transmembrane region" description="Helical" evidence="6">
    <location>
        <begin position="396"/>
        <end position="414"/>
    </location>
</feature>
<keyword evidence="5 6" id="KW-0472">Membrane</keyword>
<sequence>MTEQYQPLEQEASSSRSIDDYLEAVYKNSSSSVGRFRHVTNRWRYYVIFLALGIANSGDSAEMGCMNFLLSSEGFQKDILAKDTDDADFAKRGAAIAGAHFAGMLFSGLLSGVLADVRGRRYTLLGGLMCNAIVGTLSAFVRNATELCILRFMCGLGLGMVIAGVVTLSAEISPPSCRGRFMTLVASCYTLGFLYTSLSALVIFQAAGGSWRWFMFMNVLPTIVALSLVVMFVPESPRKSTEVGSEQMGITINRLYTKFSNSNTSSPPLPNTNGLTEGFYLARGRLHESVEVANSLVKRFGISGQDILTEEELRRYLFQANEIGSTSFIAKEAIMKQETLWEEMGVSLLGMKQVFTNRMYRVTIPLQFTYACLTLVTGVATWFTKIFQGLDLQSNAYALSFYHTLAQIPGMMLASGLIDIVGRRRLVVIGFTGGSIAMFAFSMFAKSGDSFNSSARSIIALGLACCYSICLCIGWLALDCLSTESFPTKVRSTGRGVCVATGRVAGFSIQFLYGPLINEGRLSYMLGLAGLFAICGVMSSYRTTDTTNTDLQDHWEGCKTASLSDANRERKSYLTVQ</sequence>
<keyword evidence="4 6" id="KW-1133">Transmembrane helix</keyword>
<proteinExistence type="predicted"/>